<dbReference type="Proteomes" id="UP000016498">
    <property type="component" value="Unassembled WGS sequence"/>
</dbReference>
<organism evidence="3 4">
    <name type="scientific">Actinomyces johnsonii F0510</name>
    <dbReference type="NCBI Taxonomy" id="1227262"/>
    <lineage>
        <taxon>Bacteria</taxon>
        <taxon>Bacillati</taxon>
        <taxon>Actinomycetota</taxon>
        <taxon>Actinomycetes</taxon>
        <taxon>Actinomycetales</taxon>
        <taxon>Actinomycetaceae</taxon>
        <taxon>Actinomyces</taxon>
    </lineage>
</organism>
<comment type="caution">
    <text evidence="3">The sequence shown here is derived from an EMBL/GenBank/DDBJ whole genome shotgun (WGS) entry which is preliminary data.</text>
</comment>
<dbReference type="PATRIC" id="fig|1227262.3.peg.1865"/>
<evidence type="ECO:0000313" key="3">
    <source>
        <dbReference type="EMBL" id="ERH17869.1"/>
    </source>
</evidence>
<feature type="region of interest" description="Disordered" evidence="1">
    <location>
        <begin position="47"/>
        <end position="66"/>
    </location>
</feature>
<dbReference type="InterPro" id="IPR025406">
    <property type="entry name" value="DUF4132"/>
</dbReference>
<evidence type="ECO:0000313" key="4">
    <source>
        <dbReference type="Proteomes" id="UP000016498"/>
    </source>
</evidence>
<evidence type="ECO:0000256" key="1">
    <source>
        <dbReference type="SAM" id="MobiDB-lite"/>
    </source>
</evidence>
<protein>
    <submittedName>
        <fullName evidence="3">PBS lyase HEAT-like repeat protein</fullName>
    </submittedName>
</protein>
<feature type="compositionally biased region" description="Polar residues" evidence="1">
    <location>
        <begin position="53"/>
        <end position="66"/>
    </location>
</feature>
<name>U1Q6Z8_9ACTO</name>
<proteinExistence type="predicted"/>
<sequence>MFALASSARRLVSRALEPLKNAGQDMHRRAVDYVISGEDPQILDAIGSCPAGSGTSPASTQVTSWSSVLQDLRQEDEAPATSGTGRRDSLYSSNALTTEQWGRLGRLLEAIDQAGSQKESPALTMFPAWLSQLTADMLSCSAIAREHDPRARRVLDEPLSSASVMAAMRPGWDISRLMALLDDGGLGPEDLPAAIFLLAFAESGGARRDWFTSHRLLPVALPGVLDYLTEHARELPTELMDQLSLEERARVLACARADAPWALAGAHLVGALAVGSSKRLRKEAIDILKGLEASTCRQVLAPALATARPSHAAELEDFLLTVEGGEELLAQAAGSNKRLGDMMARRQANRAILDTDATGGSTGEGDGDSQDEELIELAPLPVIDPNAAVAEPAELRRVVEQVIRRSDSWGARADRASQSALEKLVAVAEGRKRKLPIFMRHRFGDMWWIIDCAPHLSPAHVLRLIRAHALKPYFLAVRYCVECDIDPRVLLRLIDNLGLSDHEVDEAIEEMSAAIVSGTPPRLAWPWCAEHPELLREALDDPARITDALKILAQFPRIPAELRIPVGAIALGSSKVNRPLAQQALRTYPRAHELAEQSLTSKSQEVRAWAAGWIRSLADPASIESLRTALLKEKKPVPRAALLSALRDCGADMDEFLSPSVLSAEAAEGLKAKRAPSLRWFHMGSLPAVRWRDGSDVEPQIVQWWVTIAEKLKNPDGRGPIDFYLSLLDPGDAAVLAAHVTRAWAAQDTRHPAVEDSREHADRVGRQEHDRAQAWLRRCRQSAAQARFLKEAEEEAAVPLEARIAAAFARHQREYLGSAVASKGLLAFSVRMDGGELAAFVRAFMRDNPGRRAQFDALVHCLYAHSSNETLHVLLSIARRHKMRGIQATAGDLARAVAEERGWSDDELADRTVPTAGFDDDGLLHLSYGIRELTGRLTPELKIALSDADGKTYASLPAARVGEDEELVKVAKKQLTAARKEANAVLTLQKGRLYEAMCAGRTWKGARWRESLAAHPLMRQLCTRLIWAVIRADDAVSTTFRLTEDGALIGVDDSTIDLPDDADVALAHGTMLSQSQCSAWREHLADYEVTPLFDQLTATAPEIEPGQKAFTDLEGHLTDTFAFRTTATKRGYERGAPVDGSWFDDYVKEFTSAGLSATIRFTGSNLPEDKITCATRDLTFRSGYRTLSLSSVPPVLLAECYADYAALAALGAFAPNWENKTRLI</sequence>
<evidence type="ECO:0000259" key="2">
    <source>
        <dbReference type="Pfam" id="PF13569"/>
    </source>
</evidence>
<keyword evidence="3" id="KW-0456">Lyase</keyword>
<gene>
    <name evidence="3" type="ORF">HMPREF1549_02280</name>
</gene>
<dbReference type="EMBL" id="AWSD01000252">
    <property type="protein sequence ID" value="ERH17869.1"/>
    <property type="molecule type" value="Genomic_DNA"/>
</dbReference>
<dbReference type="HOGENOM" id="CLU_263579_0_0_11"/>
<dbReference type="Pfam" id="PF13569">
    <property type="entry name" value="DUF4132"/>
    <property type="match status" value="1"/>
</dbReference>
<dbReference type="GO" id="GO:0016829">
    <property type="term" value="F:lyase activity"/>
    <property type="evidence" value="ECO:0007669"/>
    <property type="project" value="UniProtKB-KW"/>
</dbReference>
<reference evidence="3 4" key="1">
    <citation type="submission" date="2013-06" db="EMBL/GenBank/DDBJ databases">
        <authorList>
            <person name="Weinstock G."/>
            <person name="Sodergren E."/>
            <person name="Lobos E.A."/>
            <person name="Fulton L."/>
            <person name="Fulton R."/>
            <person name="Courtney L."/>
            <person name="Fronick C."/>
            <person name="O'Laughlin M."/>
            <person name="Godfrey J."/>
            <person name="Wilson R.M."/>
            <person name="Miner T."/>
            <person name="Farmer C."/>
            <person name="Delehaunty K."/>
            <person name="Cordes M."/>
            <person name="Minx P."/>
            <person name="Tomlinson C."/>
            <person name="Chen J."/>
            <person name="Wollam A."/>
            <person name="Pepin K.H."/>
            <person name="Bhonagiri V."/>
            <person name="Zhang X."/>
            <person name="Warren W."/>
            <person name="Mitreva M."/>
            <person name="Mardis E.R."/>
            <person name="Wilson R.K."/>
        </authorList>
    </citation>
    <scope>NUCLEOTIDE SEQUENCE [LARGE SCALE GENOMIC DNA]</scope>
    <source>
        <strain evidence="3 4">F0510</strain>
    </source>
</reference>
<dbReference type="AlphaFoldDB" id="U1Q6Z8"/>
<feature type="domain" description="DUF4132" evidence="2">
    <location>
        <begin position="950"/>
        <end position="1132"/>
    </location>
</feature>
<dbReference type="RefSeq" id="WP_021606890.1">
    <property type="nucleotide sequence ID" value="NZ_KE951731.1"/>
</dbReference>
<accession>U1Q6Z8</accession>